<gene>
    <name evidence="5" type="ORF">H4Q32_012739</name>
</gene>
<dbReference type="Pfam" id="PF00078">
    <property type="entry name" value="RVT_1"/>
    <property type="match status" value="1"/>
</dbReference>
<dbReference type="InterPro" id="IPR043502">
    <property type="entry name" value="DNA/RNA_pol_sf"/>
</dbReference>
<dbReference type="InterPro" id="IPR043128">
    <property type="entry name" value="Rev_trsase/Diguanyl_cyclase"/>
</dbReference>
<dbReference type="Proteomes" id="UP000830375">
    <property type="component" value="Unassembled WGS sequence"/>
</dbReference>
<comment type="caution">
    <text evidence="5">The sequence shown here is derived from an EMBL/GenBank/DDBJ whole genome shotgun (WGS) entry which is preliminary data.</text>
</comment>
<evidence type="ECO:0000256" key="2">
    <source>
        <dbReference type="ARBA" id="ARBA00012180"/>
    </source>
</evidence>
<feature type="region of interest" description="Disordered" evidence="3">
    <location>
        <begin position="820"/>
        <end position="842"/>
    </location>
</feature>
<evidence type="ECO:0000256" key="3">
    <source>
        <dbReference type="SAM" id="MobiDB-lite"/>
    </source>
</evidence>
<comment type="similarity">
    <text evidence="1">Belongs to the beta type-B retroviral polymerase family. HERV class-II K(HML-2) pol subfamily.</text>
</comment>
<feature type="domain" description="Reverse transcriptase" evidence="4">
    <location>
        <begin position="1"/>
        <end position="322"/>
    </location>
</feature>
<evidence type="ECO:0000313" key="6">
    <source>
        <dbReference type="Proteomes" id="UP000830375"/>
    </source>
</evidence>
<dbReference type="CDD" id="cd03714">
    <property type="entry name" value="RT_DIRS1"/>
    <property type="match status" value="1"/>
</dbReference>
<dbReference type="EMBL" id="JACTAM010000015">
    <property type="protein sequence ID" value="KAI2655945.1"/>
    <property type="molecule type" value="Genomic_DNA"/>
</dbReference>
<evidence type="ECO:0000256" key="1">
    <source>
        <dbReference type="ARBA" id="ARBA00010879"/>
    </source>
</evidence>
<proteinExistence type="inferred from homology"/>
<evidence type="ECO:0000313" key="5">
    <source>
        <dbReference type="EMBL" id="KAI2655945.1"/>
    </source>
</evidence>
<dbReference type="PANTHER" id="PTHR33050">
    <property type="entry name" value="REVERSE TRANSCRIPTASE DOMAIN-CONTAINING PROTEIN"/>
    <property type="match status" value="1"/>
</dbReference>
<dbReference type="InterPro" id="IPR000477">
    <property type="entry name" value="RT_dom"/>
</dbReference>
<dbReference type="Gene3D" id="3.30.70.270">
    <property type="match status" value="1"/>
</dbReference>
<protein>
    <recommendedName>
        <fullName evidence="2">ribonuclease H</fullName>
        <ecNumber evidence="2">3.1.26.4</ecNumber>
    </recommendedName>
</protein>
<sequence length="842" mass="93855">MPRVEQTLVSYLCPGVGSSLKAPTLLTKPLHTTLSLVGKGYSSAVQAGACLHTMAVLQGYQADLLKELDKSDEIKAEDITELHRATDLSLRATKETTHAIGRVILLDLLAPSGLFGDSVNAVVDRFQEAWRRSRGIFLAALQLLRLLGCGPFFMQRWLRLRSPDVRGSGLLRADSSGEEWLTPHHTVPISPQCPQKIAHLSASARYHSGAGRFATSEEVFRTARSVVPRGEAYQYRVLPFGLGLSPCTFTKCMDAALAPLRLQGIRILNYIDDWLILAQTEQMAVQHRDVVLAHMKELGLRLNAKKSVLSPLQMTTYLGVVWDSTTMQARLSPARIESILTSVKRVKIGRSLTVKQFQKLLGLMAAVSNVIPFGLLYMRPLQWWLRTKGFSPRGNPLRMIKVTRQCFCALDMWRKPWFLNQGPVSGAPCRRVTLATDASLTNLRDHHVLVRTNNTSVVSYINHQGGLHSRPLYKLAQQILGADILSRQEPRPGEWRLHPEVVELIWRVFGQAQVDLFVTQETSQCHLWFYLSHQGSLGLDAMVQTWPRLRLYAFPLITLLPGVLERVRQDGISLLLVAPFWPGRVWFSDLIALLDGSPWEIPVRRNVLSQAGGTILHPRPELWKLAPGWSSLNEETVCLEVETLLFLVWRPPARPSPLPSWYSAGVLAGPVRCRVDPLHLVGVRGGHSFFPLPSWWSISGKTPLGYTFPPRCAEAEAPVRSHVPTWDLAVVLEALCRPPFEPLEEVSDRMLTLKMVFLLAISSLKRVGDLQALSVAPSHLDFAPGMAKAFLYPSPGYVPKLPASVPRPIVLQAFCPPPFQDQEQQRQQSDIQSTPGSSVLSS</sequence>
<evidence type="ECO:0000259" key="4">
    <source>
        <dbReference type="PROSITE" id="PS50878"/>
    </source>
</evidence>
<dbReference type="EC" id="3.1.26.4" evidence="2"/>
<keyword evidence="6" id="KW-1185">Reference proteome</keyword>
<dbReference type="SUPFAM" id="SSF56672">
    <property type="entry name" value="DNA/RNA polymerases"/>
    <property type="match status" value="1"/>
</dbReference>
<dbReference type="PROSITE" id="PS50878">
    <property type="entry name" value="RT_POL"/>
    <property type="match status" value="1"/>
</dbReference>
<organism evidence="5 6">
    <name type="scientific">Labeo rohita</name>
    <name type="common">Indian major carp</name>
    <name type="synonym">Cyprinus rohita</name>
    <dbReference type="NCBI Taxonomy" id="84645"/>
    <lineage>
        <taxon>Eukaryota</taxon>
        <taxon>Metazoa</taxon>
        <taxon>Chordata</taxon>
        <taxon>Craniata</taxon>
        <taxon>Vertebrata</taxon>
        <taxon>Euteleostomi</taxon>
        <taxon>Actinopterygii</taxon>
        <taxon>Neopterygii</taxon>
        <taxon>Teleostei</taxon>
        <taxon>Ostariophysi</taxon>
        <taxon>Cypriniformes</taxon>
        <taxon>Cyprinidae</taxon>
        <taxon>Labeoninae</taxon>
        <taxon>Labeonini</taxon>
        <taxon>Labeo</taxon>
    </lineage>
</organism>
<dbReference type="InterPro" id="IPR052055">
    <property type="entry name" value="Hepadnavirus_pol/RT"/>
</dbReference>
<name>A0ABQ8LZ72_LABRO</name>
<dbReference type="PANTHER" id="PTHR33050:SF7">
    <property type="entry name" value="RIBONUCLEASE H"/>
    <property type="match status" value="1"/>
</dbReference>
<feature type="compositionally biased region" description="Low complexity" evidence="3">
    <location>
        <begin position="820"/>
        <end position="833"/>
    </location>
</feature>
<reference evidence="5 6" key="1">
    <citation type="submission" date="2022-01" db="EMBL/GenBank/DDBJ databases">
        <title>A high-quality chromosome-level genome assembly of rohu carp, Labeo rohita.</title>
        <authorList>
            <person name="Arick M.A. II"/>
            <person name="Hsu C.-Y."/>
            <person name="Magbanua Z."/>
            <person name="Pechanova O."/>
            <person name="Grover C."/>
            <person name="Miller E."/>
            <person name="Thrash A."/>
            <person name="Ezzel L."/>
            <person name="Alam S."/>
            <person name="Benzie J."/>
            <person name="Hamilton M."/>
            <person name="Karsi A."/>
            <person name="Lawrence M.L."/>
            <person name="Peterson D.G."/>
        </authorList>
    </citation>
    <scope>NUCLEOTIDE SEQUENCE [LARGE SCALE GENOMIC DNA]</scope>
    <source>
        <strain evidence="6">BAU-BD-2019</strain>
        <tissue evidence="5">Blood</tissue>
    </source>
</reference>
<accession>A0ABQ8LZ72</accession>